<evidence type="ECO:0000313" key="15">
    <source>
        <dbReference type="Proteomes" id="UP000462014"/>
    </source>
</evidence>
<feature type="modified residue" description="4-aspartylphosphate" evidence="8">
    <location>
        <position position="1128"/>
    </location>
</feature>
<dbReference type="SMART" id="SM00065">
    <property type="entry name" value="GAF"/>
    <property type="match status" value="1"/>
</dbReference>
<dbReference type="AlphaFoldDB" id="A0A7K1SYK6"/>
<feature type="transmembrane region" description="Helical" evidence="10">
    <location>
        <begin position="177"/>
        <end position="199"/>
    </location>
</feature>
<dbReference type="InterPro" id="IPR029016">
    <property type="entry name" value="GAF-like_dom_sf"/>
</dbReference>
<dbReference type="SMART" id="SM00388">
    <property type="entry name" value="HisKA"/>
    <property type="match status" value="1"/>
</dbReference>
<accession>A0A7K1SYK6</accession>
<keyword evidence="5" id="KW-0808">Transferase</keyword>
<feature type="modified residue" description="4-aspartylphosphate" evidence="8">
    <location>
        <position position="980"/>
    </location>
</feature>
<dbReference type="CDD" id="cd19410">
    <property type="entry name" value="HK9-like_sensor"/>
    <property type="match status" value="1"/>
</dbReference>
<gene>
    <name evidence="14" type="ORF">GO621_12680</name>
</gene>
<feature type="coiled-coil region" evidence="9">
    <location>
        <begin position="140"/>
        <end position="167"/>
    </location>
</feature>
<name>A0A7K1SYK6_9SPHI</name>
<keyword evidence="6" id="KW-0418">Kinase</keyword>
<dbReference type="Gene3D" id="3.30.450.40">
    <property type="match status" value="1"/>
</dbReference>
<dbReference type="SMART" id="SM00387">
    <property type="entry name" value="HATPase_c"/>
    <property type="match status" value="1"/>
</dbReference>
<evidence type="ECO:0000256" key="8">
    <source>
        <dbReference type="PROSITE-ProRule" id="PRU00169"/>
    </source>
</evidence>
<feature type="domain" description="Response regulatory" evidence="12">
    <location>
        <begin position="1079"/>
        <end position="1195"/>
    </location>
</feature>
<dbReference type="CDD" id="cd06225">
    <property type="entry name" value="HAMP"/>
    <property type="match status" value="1"/>
</dbReference>
<evidence type="ECO:0000259" key="13">
    <source>
        <dbReference type="PROSITE" id="PS50885"/>
    </source>
</evidence>
<feature type="domain" description="HAMP" evidence="13">
    <location>
        <begin position="220"/>
        <end position="272"/>
    </location>
</feature>
<evidence type="ECO:0000256" key="9">
    <source>
        <dbReference type="SAM" id="Coils"/>
    </source>
</evidence>
<reference evidence="14 15" key="1">
    <citation type="submission" date="2019-12" db="EMBL/GenBank/DDBJ databases">
        <title>Mucilaginibacter sp. HMF7410 genome sequencing and assembly.</title>
        <authorList>
            <person name="Kang H."/>
            <person name="Cha I."/>
            <person name="Kim H."/>
            <person name="Joh K."/>
        </authorList>
    </citation>
    <scope>NUCLEOTIDE SEQUENCE [LARGE SCALE GENOMIC DNA]</scope>
    <source>
        <strain evidence="14 15">HMF7410</strain>
    </source>
</reference>
<keyword evidence="4 8" id="KW-0597">Phosphoprotein</keyword>
<dbReference type="GO" id="GO:0000155">
    <property type="term" value="F:phosphorelay sensor kinase activity"/>
    <property type="evidence" value="ECO:0007669"/>
    <property type="project" value="InterPro"/>
</dbReference>
<evidence type="ECO:0000256" key="1">
    <source>
        <dbReference type="ARBA" id="ARBA00000085"/>
    </source>
</evidence>
<dbReference type="Pfam" id="PF00512">
    <property type="entry name" value="HisKA"/>
    <property type="match status" value="1"/>
</dbReference>
<dbReference type="SUPFAM" id="SSF52172">
    <property type="entry name" value="CheY-like"/>
    <property type="match status" value="3"/>
</dbReference>
<keyword evidence="15" id="KW-1185">Reference proteome</keyword>
<feature type="domain" description="Histidine kinase" evidence="11">
    <location>
        <begin position="532"/>
        <end position="752"/>
    </location>
</feature>
<evidence type="ECO:0000256" key="2">
    <source>
        <dbReference type="ARBA" id="ARBA00004370"/>
    </source>
</evidence>
<comment type="subcellular location">
    <subcellularLocation>
        <location evidence="2">Membrane</location>
    </subcellularLocation>
</comment>
<dbReference type="InterPro" id="IPR004358">
    <property type="entry name" value="Sig_transdc_His_kin-like_C"/>
</dbReference>
<dbReference type="Pfam" id="PF05227">
    <property type="entry name" value="CHASE3"/>
    <property type="match status" value="1"/>
</dbReference>
<proteinExistence type="predicted"/>
<keyword evidence="9" id="KW-0175">Coiled coil</keyword>
<keyword evidence="10" id="KW-0472">Membrane</keyword>
<dbReference type="RefSeq" id="WP_157567573.1">
    <property type="nucleotide sequence ID" value="NZ_WPIK01000010.1"/>
</dbReference>
<evidence type="ECO:0000256" key="5">
    <source>
        <dbReference type="ARBA" id="ARBA00022679"/>
    </source>
</evidence>
<dbReference type="Gene3D" id="1.10.287.130">
    <property type="match status" value="1"/>
</dbReference>
<feature type="modified residue" description="4-aspartylphosphate" evidence="8">
    <location>
        <position position="858"/>
    </location>
</feature>
<evidence type="ECO:0000256" key="7">
    <source>
        <dbReference type="ARBA" id="ARBA00023012"/>
    </source>
</evidence>
<dbReference type="InterPro" id="IPR036890">
    <property type="entry name" value="HATPase_C_sf"/>
</dbReference>
<evidence type="ECO:0000256" key="3">
    <source>
        <dbReference type="ARBA" id="ARBA00012438"/>
    </source>
</evidence>
<evidence type="ECO:0000256" key="10">
    <source>
        <dbReference type="SAM" id="Phobius"/>
    </source>
</evidence>
<dbReference type="CDD" id="cd17546">
    <property type="entry name" value="REC_hyHK_CKI1_RcsC-like"/>
    <property type="match status" value="1"/>
</dbReference>
<dbReference type="InterPro" id="IPR003661">
    <property type="entry name" value="HisK_dim/P_dom"/>
</dbReference>
<dbReference type="EC" id="2.7.13.3" evidence="3"/>
<dbReference type="Proteomes" id="UP000462014">
    <property type="component" value="Unassembled WGS sequence"/>
</dbReference>
<dbReference type="Pfam" id="PF00072">
    <property type="entry name" value="Response_reg"/>
    <property type="match status" value="2"/>
</dbReference>
<comment type="catalytic activity">
    <reaction evidence="1">
        <text>ATP + protein L-histidine = ADP + protein N-phospho-L-histidine.</text>
        <dbReference type="EC" id="2.7.13.3"/>
    </reaction>
</comment>
<dbReference type="GO" id="GO:0016020">
    <property type="term" value="C:membrane"/>
    <property type="evidence" value="ECO:0007669"/>
    <property type="project" value="UniProtKB-SubCell"/>
</dbReference>
<dbReference type="PRINTS" id="PR00344">
    <property type="entry name" value="BCTRLSENSOR"/>
</dbReference>
<dbReference type="PANTHER" id="PTHR45339:SF1">
    <property type="entry name" value="HYBRID SIGNAL TRANSDUCTION HISTIDINE KINASE J"/>
    <property type="match status" value="1"/>
</dbReference>
<comment type="caution">
    <text evidence="14">The sequence shown here is derived from an EMBL/GenBank/DDBJ whole genome shotgun (WGS) entry which is preliminary data.</text>
</comment>
<dbReference type="Gene3D" id="3.30.565.10">
    <property type="entry name" value="Histidine kinase-like ATPase, C-terminal domain"/>
    <property type="match status" value="1"/>
</dbReference>
<dbReference type="Pfam" id="PF02518">
    <property type="entry name" value="HATPase_c"/>
    <property type="match status" value="1"/>
</dbReference>
<dbReference type="PROSITE" id="PS50885">
    <property type="entry name" value="HAMP"/>
    <property type="match status" value="1"/>
</dbReference>
<dbReference type="FunFam" id="3.30.565.10:FF:000010">
    <property type="entry name" value="Sensor histidine kinase RcsC"/>
    <property type="match status" value="1"/>
</dbReference>
<dbReference type="InterPro" id="IPR003018">
    <property type="entry name" value="GAF"/>
</dbReference>
<dbReference type="Pfam" id="PF13185">
    <property type="entry name" value="GAF_2"/>
    <property type="match status" value="1"/>
</dbReference>
<dbReference type="Gene3D" id="3.40.50.2300">
    <property type="match status" value="3"/>
</dbReference>
<evidence type="ECO:0000259" key="12">
    <source>
        <dbReference type="PROSITE" id="PS50110"/>
    </source>
</evidence>
<keyword evidence="10" id="KW-1133">Transmembrane helix</keyword>
<dbReference type="CDD" id="cd16922">
    <property type="entry name" value="HATPase_EvgS-ArcB-TorS-like"/>
    <property type="match status" value="1"/>
</dbReference>
<dbReference type="Gene3D" id="6.10.340.10">
    <property type="match status" value="1"/>
</dbReference>
<sequence length="1201" mass="134366">MKTKISRDLQLGFGLSLLLVLISSIASYISIRNLLDNAEKVDQSNLVILKLENIISTMKDAETGQRGFLLSGDEIFLQPYNGSDQKVFSAIKEVSRLTANDRDMQQHINHLKNVIANRLNSLQSLINDKRAGKSISLGQLKKGKEEMDFLRSEVSKLENQERRILSESSSLQRSLTALTPLIIVFAALLSLLVSLIYYFKLRGKYHENIKLRQDLEHKDEAMAKRLSLVHQVANKISNGDYQIRVSDDEQDSLGGVSLSLNKMAESLAYAFSNLEANEKLQSGISNLNDKMLGQKDLKTLTSQILNFLVQYTQSNVGAFYTLENDVLQLQSGYALAAGHLQEIKVGEGITGQCATSKKIIQLKNIDKNSIAISYASGEIKPAHIVAVPVSYEGAIFGVIELASLENYPDLSIQFLERVVENIGIALHTAKNHQELQLLLQQTQQQAEELSKRQRELENMNSELEAYTQKLQQSDEELRVQQEELEQSNQVLEERSHLLEERNQMIIERNQEIQRKAEELEITTQYKSEFLANMSHELRTPLNSILLLSRYLHENDEGNLSGEQVESAEVILNSGKGLLNLIDEILDLSKIEAGKMDAEYEKIPISEVVSEMQALFAPVAKEKKLTLNMSVSPALPDRIETDKPKLEQILKNLLSNALKFTTKGEVSLKIEAEGNGFIRFAVADSGIGISAKDQELIFEPFRQADGSTRRNYGGTGLGLSISRKLAELLQGEIRVISEPGKGSEFILSVPKGKPAGLESEAVTYPAPAATQKLPVKEAPAGSNGRVKHLSTLIPTEIKDDRDKLKENDKVILIIEDDTVFANALLKFTHEKGYKGLVAVRGDQGIEMVQQYKPDAVLLDIQLPVKDGWEVMEELKSNPSTRHIPVHIMSSLEVKKESLLKGAIDFINKPLAIEQMKGLFEKLEDAMRRSPKKVLIVEDNEQHAKALSYFLESFSITSEISGNINRSIDTLQKREVDCVIMDMGVSGKAIYDSLEVITLQPGLDRIPIIVFTGKHLSLAEESRIMRFADSIVVKTAQSYQRVLDEVALFLHIMEKKETAVAANGEIFKKSGALTEVLKNKTVLIADDDVRNIFSLTKSLEKYKMNIVTATNGREAFEQLEQHRVDIVLMDMMMPEMDGYESISKIRQHPDFKNLPVIAVTAKVMPQDRDACIKAGASDYISKPVDIDQLISLLRVWLYDQAIK</sequence>
<feature type="coiled-coil region" evidence="9">
    <location>
        <begin position="432"/>
        <end position="522"/>
    </location>
</feature>
<dbReference type="CDD" id="cd00082">
    <property type="entry name" value="HisKA"/>
    <property type="match status" value="1"/>
</dbReference>
<dbReference type="PROSITE" id="PS50110">
    <property type="entry name" value="RESPONSE_REGULATORY"/>
    <property type="match status" value="3"/>
</dbReference>
<organism evidence="14 15">
    <name type="scientific">Mucilaginibacter arboris</name>
    <dbReference type="NCBI Taxonomy" id="2682090"/>
    <lineage>
        <taxon>Bacteria</taxon>
        <taxon>Pseudomonadati</taxon>
        <taxon>Bacteroidota</taxon>
        <taxon>Sphingobacteriia</taxon>
        <taxon>Sphingobacteriales</taxon>
        <taxon>Sphingobacteriaceae</taxon>
        <taxon>Mucilaginibacter</taxon>
    </lineage>
</organism>
<evidence type="ECO:0000256" key="4">
    <source>
        <dbReference type="ARBA" id="ARBA00022553"/>
    </source>
</evidence>
<dbReference type="InterPro" id="IPR001789">
    <property type="entry name" value="Sig_transdc_resp-reg_receiver"/>
</dbReference>
<dbReference type="InterPro" id="IPR011006">
    <property type="entry name" value="CheY-like_superfamily"/>
</dbReference>
<dbReference type="EMBL" id="WPIK01000010">
    <property type="protein sequence ID" value="MVN22391.1"/>
    <property type="molecule type" value="Genomic_DNA"/>
</dbReference>
<evidence type="ECO:0000313" key="14">
    <source>
        <dbReference type="EMBL" id="MVN22391.1"/>
    </source>
</evidence>
<dbReference type="InterPro" id="IPR005467">
    <property type="entry name" value="His_kinase_dom"/>
</dbReference>
<evidence type="ECO:0000256" key="6">
    <source>
        <dbReference type="ARBA" id="ARBA00022777"/>
    </source>
</evidence>
<dbReference type="SUPFAM" id="SSF55781">
    <property type="entry name" value="GAF domain-like"/>
    <property type="match status" value="1"/>
</dbReference>
<dbReference type="InterPro" id="IPR003594">
    <property type="entry name" value="HATPase_dom"/>
</dbReference>
<evidence type="ECO:0000259" key="11">
    <source>
        <dbReference type="PROSITE" id="PS50109"/>
    </source>
</evidence>
<dbReference type="SUPFAM" id="SSF55874">
    <property type="entry name" value="ATPase domain of HSP90 chaperone/DNA topoisomerase II/histidine kinase"/>
    <property type="match status" value="1"/>
</dbReference>
<dbReference type="PANTHER" id="PTHR45339">
    <property type="entry name" value="HYBRID SIGNAL TRANSDUCTION HISTIDINE KINASE J"/>
    <property type="match status" value="1"/>
</dbReference>
<feature type="domain" description="Response regulatory" evidence="12">
    <location>
        <begin position="931"/>
        <end position="1047"/>
    </location>
</feature>
<dbReference type="InterPro" id="IPR003660">
    <property type="entry name" value="HAMP_dom"/>
</dbReference>
<dbReference type="PROSITE" id="PS50109">
    <property type="entry name" value="HIS_KIN"/>
    <property type="match status" value="1"/>
</dbReference>
<dbReference type="SUPFAM" id="SSF47384">
    <property type="entry name" value="Homodimeric domain of signal transducing histidine kinase"/>
    <property type="match status" value="1"/>
</dbReference>
<dbReference type="InterPro" id="IPR007891">
    <property type="entry name" value="CHASE3"/>
</dbReference>
<feature type="domain" description="Response regulatory" evidence="12">
    <location>
        <begin position="809"/>
        <end position="922"/>
    </location>
</feature>
<dbReference type="InterPro" id="IPR036097">
    <property type="entry name" value="HisK_dim/P_sf"/>
</dbReference>
<keyword evidence="10" id="KW-0812">Transmembrane</keyword>
<dbReference type="SMART" id="SM00448">
    <property type="entry name" value="REC"/>
    <property type="match status" value="3"/>
</dbReference>
<keyword evidence="7" id="KW-0902">Two-component regulatory system</keyword>
<protein>
    <recommendedName>
        <fullName evidence="3">histidine kinase</fullName>
        <ecNumber evidence="3">2.7.13.3</ecNumber>
    </recommendedName>
</protein>